<evidence type="ECO:0008006" key="3">
    <source>
        <dbReference type="Google" id="ProtNLM"/>
    </source>
</evidence>
<dbReference type="Proteomes" id="UP000690515">
    <property type="component" value="Unassembled WGS sequence"/>
</dbReference>
<sequence length="60" mass="7419">MEENMVTKQRWVEIMRAAGFDEQDMQNWHRQFEKMEPEEHQKFLESLGIDPEEIKRIRNV</sequence>
<reference evidence="1 2" key="1">
    <citation type="submission" date="2021-04" db="EMBL/GenBank/DDBJ databases">
        <authorList>
            <person name="Pira H."/>
            <person name="Risdian C."/>
            <person name="Wink J."/>
        </authorList>
    </citation>
    <scope>NUCLEOTIDE SEQUENCE [LARGE SCALE GENOMIC DNA]</scope>
    <source>
        <strain evidence="1 2">WH53</strain>
    </source>
</reference>
<name>A0ABS5ZGG9_9GAMM</name>
<accession>A0ABS5ZGG9</accession>
<proteinExistence type="predicted"/>
<comment type="caution">
    <text evidence="1">The sequence shown here is derived from an EMBL/GenBank/DDBJ whole genome shotgun (WGS) entry which is preliminary data.</text>
</comment>
<evidence type="ECO:0000313" key="1">
    <source>
        <dbReference type="EMBL" id="MBU2712350.1"/>
    </source>
</evidence>
<keyword evidence="2" id="KW-1185">Reference proteome</keyword>
<dbReference type="EMBL" id="JAGSOY010000036">
    <property type="protein sequence ID" value="MBU2712350.1"/>
    <property type="molecule type" value="Genomic_DNA"/>
</dbReference>
<organism evidence="1 2">
    <name type="scientific">Zooshikella harenae</name>
    <dbReference type="NCBI Taxonomy" id="2827238"/>
    <lineage>
        <taxon>Bacteria</taxon>
        <taxon>Pseudomonadati</taxon>
        <taxon>Pseudomonadota</taxon>
        <taxon>Gammaproteobacteria</taxon>
        <taxon>Oceanospirillales</taxon>
        <taxon>Zooshikellaceae</taxon>
        <taxon>Zooshikella</taxon>
    </lineage>
</organism>
<gene>
    <name evidence="1" type="ORF">KCG35_14885</name>
</gene>
<evidence type="ECO:0000313" key="2">
    <source>
        <dbReference type="Proteomes" id="UP000690515"/>
    </source>
</evidence>
<protein>
    <recommendedName>
        <fullName evidence="3">DUF3606 domain-containing protein</fullName>
    </recommendedName>
</protein>